<dbReference type="InterPro" id="IPR001638">
    <property type="entry name" value="Solute-binding_3/MltF_N"/>
</dbReference>
<organism evidence="4 5">
    <name type="scientific">Gemelliphila asaccharolytica</name>
    <dbReference type="NCBI Taxonomy" id="502393"/>
    <lineage>
        <taxon>Bacteria</taxon>
        <taxon>Bacillati</taxon>
        <taxon>Bacillota</taxon>
        <taxon>Bacilli</taxon>
        <taxon>Bacillales</taxon>
        <taxon>Gemellaceae</taxon>
        <taxon>Gemelliphila</taxon>
    </lineage>
</organism>
<evidence type="ECO:0000256" key="1">
    <source>
        <dbReference type="ARBA" id="ARBA00022729"/>
    </source>
</evidence>
<dbReference type="EMBL" id="LSDB01000052">
    <property type="protein sequence ID" value="KXB57110.1"/>
    <property type="molecule type" value="Genomic_DNA"/>
</dbReference>
<dbReference type="PANTHER" id="PTHR35936">
    <property type="entry name" value="MEMBRANE-BOUND LYTIC MUREIN TRANSGLYCOSYLASE F"/>
    <property type="match status" value="1"/>
</dbReference>
<dbReference type="PANTHER" id="PTHR35936:SF17">
    <property type="entry name" value="ARGININE-BINDING EXTRACELLULAR PROTEIN ARTP"/>
    <property type="match status" value="1"/>
</dbReference>
<evidence type="ECO:0000256" key="2">
    <source>
        <dbReference type="SAM" id="SignalP"/>
    </source>
</evidence>
<dbReference type="Proteomes" id="UP000070467">
    <property type="component" value="Unassembled WGS sequence"/>
</dbReference>
<comment type="caution">
    <text evidence="4">The sequence shown here is derived from an EMBL/GenBank/DDBJ whole genome shotgun (WGS) entry which is preliminary data.</text>
</comment>
<keyword evidence="5" id="KW-1185">Reference proteome</keyword>
<evidence type="ECO:0000313" key="4">
    <source>
        <dbReference type="EMBL" id="KXB57110.1"/>
    </source>
</evidence>
<reference evidence="4 5" key="1">
    <citation type="submission" date="2016-01" db="EMBL/GenBank/DDBJ databases">
        <authorList>
            <person name="Mitreva M."/>
            <person name="Pepin K.H."/>
            <person name="Mihindukulasuriya K.A."/>
            <person name="Fulton R."/>
            <person name="Fronick C."/>
            <person name="O'Laughlin M."/>
            <person name="Miner T."/>
            <person name="Herter B."/>
            <person name="Rosa B.A."/>
            <person name="Cordes M."/>
            <person name="Tomlinson C."/>
            <person name="Wollam A."/>
            <person name="Palsikar V.B."/>
            <person name="Mardis E.R."/>
            <person name="Wilson R.K."/>
        </authorList>
    </citation>
    <scope>NUCLEOTIDE SEQUENCE [LARGE SCALE GENOMIC DNA]</scope>
    <source>
        <strain evidence="4 5">KA00071</strain>
    </source>
</reference>
<gene>
    <name evidence="4" type="ORF">HMPREF1871_01021</name>
</gene>
<keyword evidence="1 2" id="KW-0732">Signal</keyword>
<proteinExistence type="predicted"/>
<dbReference type="RefSeq" id="WP_066130652.1">
    <property type="nucleotide sequence ID" value="NZ_KQ959899.1"/>
</dbReference>
<feature type="signal peptide" evidence="2">
    <location>
        <begin position="1"/>
        <end position="23"/>
    </location>
</feature>
<evidence type="ECO:0000313" key="5">
    <source>
        <dbReference type="Proteomes" id="UP000070467"/>
    </source>
</evidence>
<dbReference type="Gene3D" id="3.40.190.10">
    <property type="entry name" value="Periplasmic binding protein-like II"/>
    <property type="match status" value="2"/>
</dbReference>
<dbReference type="Pfam" id="PF00497">
    <property type="entry name" value="SBP_bac_3"/>
    <property type="match status" value="1"/>
</dbReference>
<dbReference type="PROSITE" id="PS51257">
    <property type="entry name" value="PROKAR_LIPOPROTEIN"/>
    <property type="match status" value="1"/>
</dbReference>
<protein>
    <submittedName>
        <fullName evidence="4">ABC transporter, substrate-binding protein, family 3</fullName>
    </submittedName>
</protein>
<sequence>MKKICIILISFLLLLTTTGCGNKKDVNQLDSIKERGKISLGVAPDYAPYEFYLAKDGKVEVVGADIQLAEEIAKELGVKLEIVQLSFDALLPALSSGRVDMVISGMNPNEKRRKVVDFSDIYFAGGSAFLINNDREDIKSIEDVKKMKIGVQKGAVQEKFLLEEINIPRENLQSLADVPSVIQDLKNKNIDAAFLAEDVSKIALHKEKSLIFSNFKFEKDAEAEGMAVAFRKGNNKDLIEKINKVVNKQYSEKIFENELEKYATLAAEYQELK</sequence>
<accession>A0ABR5TL57</accession>
<evidence type="ECO:0000259" key="3">
    <source>
        <dbReference type="SMART" id="SM00062"/>
    </source>
</evidence>
<dbReference type="SMART" id="SM00062">
    <property type="entry name" value="PBPb"/>
    <property type="match status" value="1"/>
</dbReference>
<dbReference type="SUPFAM" id="SSF53850">
    <property type="entry name" value="Periplasmic binding protein-like II"/>
    <property type="match status" value="1"/>
</dbReference>
<feature type="chain" id="PRO_5046934563" evidence="2">
    <location>
        <begin position="24"/>
        <end position="273"/>
    </location>
</feature>
<feature type="domain" description="Solute-binding protein family 3/N-terminal" evidence="3">
    <location>
        <begin position="37"/>
        <end position="258"/>
    </location>
</feature>
<name>A0ABR5TL57_9BACL</name>